<dbReference type="AlphaFoldDB" id="A0AA35ZAN8"/>
<organism evidence="1 2">
    <name type="scientific">Lactuca saligna</name>
    <name type="common">Willowleaf lettuce</name>
    <dbReference type="NCBI Taxonomy" id="75948"/>
    <lineage>
        <taxon>Eukaryota</taxon>
        <taxon>Viridiplantae</taxon>
        <taxon>Streptophyta</taxon>
        <taxon>Embryophyta</taxon>
        <taxon>Tracheophyta</taxon>
        <taxon>Spermatophyta</taxon>
        <taxon>Magnoliopsida</taxon>
        <taxon>eudicotyledons</taxon>
        <taxon>Gunneridae</taxon>
        <taxon>Pentapetalae</taxon>
        <taxon>asterids</taxon>
        <taxon>campanulids</taxon>
        <taxon>Asterales</taxon>
        <taxon>Asteraceae</taxon>
        <taxon>Cichorioideae</taxon>
        <taxon>Cichorieae</taxon>
        <taxon>Lactucinae</taxon>
        <taxon>Lactuca</taxon>
    </lineage>
</organism>
<reference evidence="1" key="1">
    <citation type="submission" date="2023-04" db="EMBL/GenBank/DDBJ databases">
        <authorList>
            <person name="Vijverberg K."/>
            <person name="Xiong W."/>
            <person name="Schranz E."/>
        </authorList>
    </citation>
    <scope>NUCLEOTIDE SEQUENCE</scope>
</reference>
<name>A0AA35ZAN8_LACSI</name>
<evidence type="ECO:0000313" key="1">
    <source>
        <dbReference type="EMBL" id="CAI9288527.1"/>
    </source>
</evidence>
<sequence>MRGQRSYAQVIKNMNGKKTNEYVTLITLNPNTSMKEWLNKGVLIGETLSLDHMANLHASGIMKTKIGGMIGSNGANEYLKDKNRWNDWFKWLVNADKYDSDYERVAWLKIIGVPLPLWDGDNFSRIASRLVRLSTHSMGYRT</sequence>
<gene>
    <name evidence="1" type="ORF">LSALG_LOCUS27822</name>
</gene>
<protein>
    <submittedName>
        <fullName evidence="1">Uncharacterized protein</fullName>
    </submittedName>
</protein>
<accession>A0AA35ZAN8</accession>
<keyword evidence="2" id="KW-1185">Reference proteome</keyword>
<evidence type="ECO:0000313" key="2">
    <source>
        <dbReference type="Proteomes" id="UP001177003"/>
    </source>
</evidence>
<dbReference type="EMBL" id="OX465081">
    <property type="protein sequence ID" value="CAI9288527.1"/>
    <property type="molecule type" value="Genomic_DNA"/>
</dbReference>
<dbReference type="Proteomes" id="UP001177003">
    <property type="component" value="Chromosome 5"/>
</dbReference>
<proteinExistence type="predicted"/>